<keyword evidence="3" id="KW-0805">Transcription regulation</keyword>
<keyword evidence="5" id="KW-0010">Activator</keyword>
<feature type="compositionally biased region" description="Low complexity" evidence="9">
    <location>
        <begin position="241"/>
        <end position="250"/>
    </location>
</feature>
<evidence type="ECO:0000313" key="12">
    <source>
        <dbReference type="Proteomes" id="UP001472677"/>
    </source>
</evidence>
<evidence type="ECO:0000256" key="1">
    <source>
        <dbReference type="ARBA" id="ARBA00004123"/>
    </source>
</evidence>
<evidence type="ECO:0000256" key="4">
    <source>
        <dbReference type="ARBA" id="ARBA00023125"/>
    </source>
</evidence>
<proteinExistence type="inferred from homology"/>
<accession>A0ABR2EHM4</accession>
<evidence type="ECO:0000256" key="7">
    <source>
        <dbReference type="ARBA" id="ARBA00023242"/>
    </source>
</evidence>
<sequence length="257" mass="29506">MAAPKHTGKTETEKATAVPDFEFERQRQWTLDFDEASISQRPLKKICSPQHMISFTSNQQHQQQLRKYQVQPIHTTKLYRGVRQRHWGKWVAEIRHPRERTRRWLGTFDTAEDAALAYDREAFELRGENAKLNFPERFLNKDKDQGPKSQSAKTEPMPPDRDSRLGSGELKASDMVQITAEEGLSGCRESTWGDMAMAEAWFNAIPEEWGPDSPVWDDIDAANNLLLRSFSDFDHQKQQDSSASSSSSMSCPMKPLF</sequence>
<evidence type="ECO:0000256" key="8">
    <source>
        <dbReference type="ARBA" id="ARBA00024343"/>
    </source>
</evidence>
<dbReference type="Gene3D" id="3.30.730.10">
    <property type="entry name" value="AP2/ERF domain"/>
    <property type="match status" value="1"/>
</dbReference>
<dbReference type="PANTHER" id="PTHR31657:SF19">
    <property type="entry name" value="ETHYLENE-RESPONSIVE TRANSCRIPTION FACTOR ERF053"/>
    <property type="match status" value="1"/>
</dbReference>
<evidence type="ECO:0000256" key="5">
    <source>
        <dbReference type="ARBA" id="ARBA00023159"/>
    </source>
</evidence>
<comment type="caution">
    <text evidence="11">The sequence shown here is derived from an EMBL/GenBank/DDBJ whole genome shotgun (WGS) entry which is preliminary data.</text>
</comment>
<keyword evidence="12" id="KW-1185">Reference proteome</keyword>
<comment type="subcellular location">
    <subcellularLocation>
        <location evidence="1">Nucleus</location>
    </subcellularLocation>
</comment>
<dbReference type="InterPro" id="IPR016177">
    <property type="entry name" value="DNA-bd_dom_sf"/>
</dbReference>
<dbReference type="EMBL" id="JBBPBM010000013">
    <property type="protein sequence ID" value="KAK8561487.1"/>
    <property type="molecule type" value="Genomic_DNA"/>
</dbReference>
<evidence type="ECO:0000256" key="3">
    <source>
        <dbReference type="ARBA" id="ARBA00023015"/>
    </source>
</evidence>
<dbReference type="InterPro" id="IPR036955">
    <property type="entry name" value="AP2/ERF_dom_sf"/>
</dbReference>
<feature type="domain" description="AP2/ERF" evidence="10">
    <location>
        <begin position="78"/>
        <end position="135"/>
    </location>
</feature>
<dbReference type="SMART" id="SM00380">
    <property type="entry name" value="AP2"/>
    <property type="match status" value="1"/>
</dbReference>
<dbReference type="PANTHER" id="PTHR31657">
    <property type="entry name" value="ETHYLENE-RESPONSIVE TRANSCRIPTION FACTOR ERF061"/>
    <property type="match status" value="1"/>
</dbReference>
<keyword evidence="2" id="KW-0936">Ethylene signaling pathway</keyword>
<evidence type="ECO:0000313" key="11">
    <source>
        <dbReference type="EMBL" id="KAK8561487.1"/>
    </source>
</evidence>
<evidence type="ECO:0000256" key="9">
    <source>
        <dbReference type="SAM" id="MobiDB-lite"/>
    </source>
</evidence>
<organism evidence="11 12">
    <name type="scientific">Hibiscus sabdariffa</name>
    <name type="common">roselle</name>
    <dbReference type="NCBI Taxonomy" id="183260"/>
    <lineage>
        <taxon>Eukaryota</taxon>
        <taxon>Viridiplantae</taxon>
        <taxon>Streptophyta</taxon>
        <taxon>Embryophyta</taxon>
        <taxon>Tracheophyta</taxon>
        <taxon>Spermatophyta</taxon>
        <taxon>Magnoliopsida</taxon>
        <taxon>eudicotyledons</taxon>
        <taxon>Gunneridae</taxon>
        <taxon>Pentapetalae</taxon>
        <taxon>rosids</taxon>
        <taxon>malvids</taxon>
        <taxon>Malvales</taxon>
        <taxon>Malvaceae</taxon>
        <taxon>Malvoideae</taxon>
        <taxon>Hibiscus</taxon>
    </lineage>
</organism>
<dbReference type="PROSITE" id="PS51032">
    <property type="entry name" value="AP2_ERF"/>
    <property type="match status" value="1"/>
</dbReference>
<protein>
    <recommendedName>
        <fullName evidence="10">AP2/ERF domain-containing protein</fullName>
    </recommendedName>
</protein>
<dbReference type="Proteomes" id="UP001472677">
    <property type="component" value="Unassembled WGS sequence"/>
</dbReference>
<evidence type="ECO:0000256" key="6">
    <source>
        <dbReference type="ARBA" id="ARBA00023163"/>
    </source>
</evidence>
<keyword evidence="4" id="KW-0238">DNA-binding</keyword>
<gene>
    <name evidence="11" type="ORF">V6N12_048557</name>
</gene>
<evidence type="ECO:0000259" key="10">
    <source>
        <dbReference type="PROSITE" id="PS51032"/>
    </source>
</evidence>
<dbReference type="PRINTS" id="PR00367">
    <property type="entry name" value="ETHRSPELEMNT"/>
</dbReference>
<keyword evidence="6" id="KW-0804">Transcription</keyword>
<dbReference type="CDD" id="cd00018">
    <property type="entry name" value="AP2"/>
    <property type="match status" value="1"/>
</dbReference>
<feature type="region of interest" description="Disordered" evidence="9">
    <location>
        <begin position="135"/>
        <end position="170"/>
    </location>
</feature>
<dbReference type="InterPro" id="IPR051758">
    <property type="entry name" value="ERF/AP2-like"/>
</dbReference>
<evidence type="ECO:0000256" key="2">
    <source>
        <dbReference type="ARBA" id="ARBA00022745"/>
    </source>
</evidence>
<dbReference type="Pfam" id="PF00847">
    <property type="entry name" value="AP2"/>
    <property type="match status" value="1"/>
</dbReference>
<dbReference type="InterPro" id="IPR001471">
    <property type="entry name" value="AP2/ERF_dom"/>
</dbReference>
<name>A0ABR2EHM4_9ROSI</name>
<feature type="region of interest" description="Disordered" evidence="9">
    <location>
        <begin position="234"/>
        <end position="257"/>
    </location>
</feature>
<dbReference type="SUPFAM" id="SSF54171">
    <property type="entry name" value="DNA-binding domain"/>
    <property type="match status" value="1"/>
</dbReference>
<keyword evidence="7" id="KW-0539">Nucleus</keyword>
<comment type="similarity">
    <text evidence="8">Belongs to the AP2/ERF transcription factor family. ERF subfamily.</text>
</comment>
<reference evidence="11 12" key="1">
    <citation type="journal article" date="2024" name="G3 (Bethesda)">
        <title>Genome assembly of Hibiscus sabdariffa L. provides insights into metabolisms of medicinal natural products.</title>
        <authorList>
            <person name="Kim T."/>
        </authorList>
    </citation>
    <scope>NUCLEOTIDE SEQUENCE [LARGE SCALE GENOMIC DNA]</scope>
    <source>
        <strain evidence="11">TK-2024</strain>
        <tissue evidence="11">Old leaves</tissue>
    </source>
</reference>